<evidence type="ECO:0000313" key="5">
    <source>
        <dbReference type="EMBL" id="KAG8041837.1"/>
    </source>
</evidence>
<dbReference type="SMART" id="SM00248">
    <property type="entry name" value="ANK"/>
    <property type="match status" value="9"/>
</dbReference>
<evidence type="ECO:0000256" key="3">
    <source>
        <dbReference type="PROSITE-ProRule" id="PRU00023"/>
    </source>
</evidence>
<feature type="repeat" description="ANK" evidence="3">
    <location>
        <begin position="431"/>
        <end position="463"/>
    </location>
</feature>
<feature type="repeat" description="ANK" evidence="3">
    <location>
        <begin position="272"/>
        <end position="308"/>
    </location>
</feature>
<evidence type="ECO:0000256" key="4">
    <source>
        <dbReference type="SAM" id="MobiDB-lite"/>
    </source>
</evidence>
<organism evidence="5 6">
    <name type="scientific">Cotesia typhae</name>
    <dbReference type="NCBI Taxonomy" id="2053667"/>
    <lineage>
        <taxon>Eukaryota</taxon>
        <taxon>Metazoa</taxon>
        <taxon>Ecdysozoa</taxon>
        <taxon>Arthropoda</taxon>
        <taxon>Hexapoda</taxon>
        <taxon>Insecta</taxon>
        <taxon>Pterygota</taxon>
        <taxon>Neoptera</taxon>
        <taxon>Endopterygota</taxon>
        <taxon>Hymenoptera</taxon>
        <taxon>Apocrita</taxon>
        <taxon>Ichneumonoidea</taxon>
        <taxon>Braconidae</taxon>
        <taxon>Microgastrinae</taxon>
        <taxon>Cotesia</taxon>
    </lineage>
</organism>
<feature type="region of interest" description="Disordered" evidence="4">
    <location>
        <begin position="110"/>
        <end position="149"/>
    </location>
</feature>
<dbReference type="AlphaFoldDB" id="A0A8J5UTQ7"/>
<proteinExistence type="predicted"/>
<feature type="repeat" description="ANK" evidence="3">
    <location>
        <begin position="498"/>
        <end position="530"/>
    </location>
</feature>
<reference evidence="5" key="2">
    <citation type="submission" date="2021-04" db="EMBL/GenBank/DDBJ databases">
        <title>Genome-wide patterns of bracovirus chromosomal integration into multiple host tissues during parasitism.</title>
        <authorList>
            <person name="Chebbi M.A.C."/>
        </authorList>
    </citation>
    <scope>NUCLEOTIDE SEQUENCE</scope>
    <source>
        <tissue evidence="5">Whole body</tissue>
    </source>
</reference>
<dbReference type="Proteomes" id="UP000729913">
    <property type="component" value="Unassembled WGS sequence"/>
</dbReference>
<dbReference type="PROSITE" id="PS50297">
    <property type="entry name" value="ANK_REP_REGION"/>
    <property type="match status" value="2"/>
</dbReference>
<comment type="caution">
    <text evidence="5">The sequence shown here is derived from an EMBL/GenBank/DDBJ whole genome shotgun (WGS) entry which is preliminary data.</text>
</comment>
<dbReference type="OrthoDB" id="448455at2759"/>
<evidence type="ECO:0000313" key="6">
    <source>
        <dbReference type="Proteomes" id="UP000729913"/>
    </source>
</evidence>
<feature type="compositionally biased region" description="Low complexity" evidence="4">
    <location>
        <begin position="118"/>
        <end position="129"/>
    </location>
</feature>
<keyword evidence="6" id="KW-1185">Reference proteome</keyword>
<evidence type="ECO:0000256" key="2">
    <source>
        <dbReference type="ARBA" id="ARBA00023043"/>
    </source>
</evidence>
<feature type="repeat" description="ANK" evidence="3">
    <location>
        <begin position="357"/>
        <end position="398"/>
    </location>
</feature>
<feature type="compositionally biased region" description="Basic and acidic residues" evidence="4">
    <location>
        <begin position="130"/>
        <end position="139"/>
    </location>
</feature>
<dbReference type="PROSITE" id="PS50088">
    <property type="entry name" value="ANK_REPEAT"/>
    <property type="match status" value="4"/>
</dbReference>
<dbReference type="Pfam" id="PF00023">
    <property type="entry name" value="Ank"/>
    <property type="match status" value="2"/>
</dbReference>
<accession>A0A8J5UTQ7</accession>
<dbReference type="EMBL" id="JAAOIC020000006">
    <property type="protein sequence ID" value="KAG8041837.1"/>
    <property type="molecule type" value="Genomic_DNA"/>
</dbReference>
<evidence type="ECO:0000256" key="1">
    <source>
        <dbReference type="ARBA" id="ARBA00022737"/>
    </source>
</evidence>
<sequence length="557" mass="60090">MTAACTDETLLCQHIITNSSNNSTFFEVQKNDLDKELFTDNSNSDSHSDSHNTTKSLANGEDKIETATVDVDVEPCTRQLDIYLESRGIRTWDEHEYTCIGEAASSSSLESTSHELISEGNSSGYNSSGIDDKSKRDSDSISTSSRSDSGEMNCVASLITSSIKDIENSVNKVTLTDIELKKVKRKIINVGKKSTRKEIDHEGIEMFHEAVRIGDASKVEELVTYGLIDDLDEPDWNVSGDPPLLVAATNHSLPVLGILLASGCDAGARSPRGETALHRAILNGGPGNVKEFVKELLENGCSPSVKEAGGGLTALHILARQLAHMQPSRSLHYNFEEALETLSILAKAGAINDKDHQGRSALHILASSTILDSNNKKEIELLIKILLEAGADPTLQNDRGETALHESLEYGALNTADILMPHTPTGIISRYGETPLHIAARKNHTEVVGKLLKNGEDPSIQDAGGNTCLHLASARGFHQIVSLIVTSPLAQLEKVNDEGLTALQVAAESGFVNAVKILLKAGANPALITSNCSVLRRHPDISIIINHELTKRRQLAT</sequence>
<reference evidence="5" key="1">
    <citation type="submission" date="2020-03" db="EMBL/GenBank/DDBJ databases">
        <authorList>
            <person name="Chebbi M.A."/>
            <person name="Drezen J.M."/>
        </authorList>
    </citation>
    <scope>NUCLEOTIDE SEQUENCE</scope>
    <source>
        <tissue evidence="5">Whole body</tissue>
    </source>
</reference>
<keyword evidence="1" id="KW-0677">Repeat</keyword>
<keyword evidence="2 3" id="KW-0040">ANK repeat</keyword>
<dbReference type="PANTHER" id="PTHR24201">
    <property type="entry name" value="ANK_REP_REGION DOMAIN-CONTAINING PROTEIN"/>
    <property type="match status" value="1"/>
</dbReference>
<feature type="region of interest" description="Disordered" evidence="4">
    <location>
        <begin position="37"/>
        <end position="61"/>
    </location>
</feature>
<dbReference type="Pfam" id="PF12796">
    <property type="entry name" value="Ank_2"/>
    <property type="match status" value="2"/>
</dbReference>
<gene>
    <name evidence="5" type="ORF">G9C98_007141</name>
</gene>
<dbReference type="InterPro" id="IPR002110">
    <property type="entry name" value="Ankyrin_rpt"/>
</dbReference>
<protein>
    <submittedName>
        <fullName evidence="5">Uncharacterized protein</fullName>
    </submittedName>
</protein>
<dbReference type="PANTHER" id="PTHR24201:SF15">
    <property type="entry name" value="ANKYRIN REPEAT DOMAIN-CONTAINING PROTEIN 66"/>
    <property type="match status" value="1"/>
</dbReference>
<name>A0A8J5UTQ7_9HYME</name>
<dbReference type="InterPro" id="IPR050776">
    <property type="entry name" value="Ank_Repeat/CDKN_Inhibitor"/>
</dbReference>